<evidence type="ECO:0000256" key="1">
    <source>
        <dbReference type="SAM" id="Phobius"/>
    </source>
</evidence>
<keyword evidence="1" id="KW-1133">Transmembrane helix</keyword>
<keyword evidence="3" id="KW-0406">Ion transport</keyword>
<gene>
    <name evidence="3" type="ORF">RWD45_01600</name>
</gene>
<sequence length="146" mass="16525">MNSLPWIVLVCLCIILIKSLGNYFNIKRSRKTSVELVEKQFSMETFYTLIMIYIIVLIGFGSIYFILSFQGLILVENGKIDDVNIIGSLVHSFYFSGVTLLTIGYGDITPIGIGRLLAIIEALIGYILPAAFILRIVIQHRNERDY</sequence>
<keyword evidence="1" id="KW-0812">Transmembrane</keyword>
<organism evidence="3 4">
    <name type="scientific">Paracerasibacillus soli</name>
    <dbReference type="NCBI Taxonomy" id="480284"/>
    <lineage>
        <taxon>Bacteria</taxon>
        <taxon>Bacillati</taxon>
        <taxon>Bacillota</taxon>
        <taxon>Bacilli</taxon>
        <taxon>Bacillales</taxon>
        <taxon>Bacillaceae</taxon>
        <taxon>Paracerasibacillus</taxon>
    </lineage>
</organism>
<proteinExistence type="predicted"/>
<feature type="transmembrane region" description="Helical" evidence="1">
    <location>
        <begin position="85"/>
        <end position="104"/>
    </location>
</feature>
<keyword evidence="4" id="KW-1185">Reference proteome</keyword>
<evidence type="ECO:0000313" key="4">
    <source>
        <dbReference type="Proteomes" id="UP001275315"/>
    </source>
</evidence>
<evidence type="ECO:0000313" key="3">
    <source>
        <dbReference type="EMBL" id="MDY0407563.1"/>
    </source>
</evidence>
<dbReference type="Proteomes" id="UP001275315">
    <property type="component" value="Unassembled WGS sequence"/>
</dbReference>
<feature type="transmembrane region" description="Helical" evidence="1">
    <location>
        <begin position="116"/>
        <end position="138"/>
    </location>
</feature>
<comment type="caution">
    <text evidence="3">The sequence shown here is derived from an EMBL/GenBank/DDBJ whole genome shotgun (WGS) entry which is preliminary data.</text>
</comment>
<dbReference type="GO" id="GO:0034220">
    <property type="term" value="P:monoatomic ion transmembrane transport"/>
    <property type="evidence" value="ECO:0007669"/>
    <property type="project" value="UniProtKB-KW"/>
</dbReference>
<keyword evidence="3" id="KW-0407">Ion channel</keyword>
<dbReference type="Gene3D" id="1.10.287.70">
    <property type="match status" value="1"/>
</dbReference>
<dbReference type="RefSeq" id="WP_320378369.1">
    <property type="nucleotide sequence ID" value="NZ_JAWDIQ010000001.1"/>
</dbReference>
<accession>A0ABU5CMH5</accession>
<keyword evidence="3" id="KW-0813">Transport</keyword>
<dbReference type="SUPFAM" id="SSF81324">
    <property type="entry name" value="Voltage-gated potassium channels"/>
    <property type="match status" value="1"/>
</dbReference>
<protein>
    <submittedName>
        <fullName evidence="3">Potassium channel family protein</fullName>
    </submittedName>
</protein>
<dbReference type="EMBL" id="JAWDIQ010000001">
    <property type="protein sequence ID" value="MDY0407563.1"/>
    <property type="molecule type" value="Genomic_DNA"/>
</dbReference>
<reference evidence="3 4" key="1">
    <citation type="submission" date="2023-10" db="EMBL/GenBank/DDBJ databases">
        <title>Virgibacillus soli CC-YMP-6 genome.</title>
        <authorList>
            <person name="Miliotis G."/>
            <person name="Sengupta P."/>
            <person name="Hameed A."/>
            <person name="Chuvochina M."/>
            <person name="Mcdonagh F."/>
            <person name="Simpson A.C."/>
            <person name="Singh N.K."/>
            <person name="Rekha P.D."/>
            <person name="Raman K."/>
            <person name="Hugenholtz P."/>
            <person name="Venkateswaran K."/>
        </authorList>
    </citation>
    <scope>NUCLEOTIDE SEQUENCE [LARGE SCALE GENOMIC DNA]</scope>
    <source>
        <strain evidence="3 4">CC-YMP-6</strain>
    </source>
</reference>
<feature type="domain" description="Potassium channel" evidence="2">
    <location>
        <begin position="53"/>
        <end position="137"/>
    </location>
</feature>
<name>A0ABU5CMH5_9BACI</name>
<feature type="transmembrane region" description="Helical" evidence="1">
    <location>
        <begin position="46"/>
        <end position="73"/>
    </location>
</feature>
<dbReference type="Pfam" id="PF07885">
    <property type="entry name" value="Ion_trans_2"/>
    <property type="match status" value="1"/>
</dbReference>
<evidence type="ECO:0000259" key="2">
    <source>
        <dbReference type="Pfam" id="PF07885"/>
    </source>
</evidence>
<keyword evidence="1" id="KW-0472">Membrane</keyword>
<feature type="transmembrane region" description="Helical" evidence="1">
    <location>
        <begin position="6"/>
        <end position="25"/>
    </location>
</feature>
<dbReference type="InterPro" id="IPR013099">
    <property type="entry name" value="K_chnl_dom"/>
</dbReference>